<evidence type="ECO:0000313" key="2">
    <source>
        <dbReference type="Proteomes" id="UP001652628"/>
    </source>
</evidence>
<feature type="region of interest" description="Disordered" evidence="1">
    <location>
        <begin position="79"/>
        <end position="125"/>
    </location>
</feature>
<gene>
    <name evidence="3" type="primary">LOC139354891</name>
</gene>
<reference evidence="3" key="1">
    <citation type="submission" date="2025-08" db="UniProtKB">
        <authorList>
            <consortium name="RefSeq"/>
        </authorList>
    </citation>
    <scope>IDENTIFICATION</scope>
</reference>
<protein>
    <submittedName>
        <fullName evidence="3">Uncharacterized protein</fullName>
    </submittedName>
</protein>
<dbReference type="GeneID" id="139354891"/>
<proteinExistence type="predicted"/>
<dbReference type="RefSeq" id="XP_070855248.1">
    <property type="nucleotide sequence ID" value="XM_070999147.1"/>
</dbReference>
<feature type="compositionally biased region" description="Acidic residues" evidence="1">
    <location>
        <begin position="79"/>
        <end position="89"/>
    </location>
</feature>
<evidence type="ECO:0000313" key="3">
    <source>
        <dbReference type="RefSeq" id="XP_070855248.1"/>
    </source>
</evidence>
<keyword evidence="2" id="KW-1185">Reference proteome</keyword>
<sequence length="157" mass="17088">MVSSLPNGGGQCVVLQINKEADALQYPRFGKMAWGLGSVYLRLKKRHPDDKGAHILQAGVVEKDLGLEAIVEADQDLALDDSENEEDGELTVIANPSSGDKPATHDTEGASDCGGAPDCPEARARRHSLSSRVMDCLEQYRGRTKVLKQQYILLRTL</sequence>
<name>A0ABM4TZ59_DROSZ</name>
<dbReference type="Proteomes" id="UP001652628">
    <property type="component" value="Unplaced"/>
</dbReference>
<organism evidence="2 3">
    <name type="scientific">Drosophila suzukii</name>
    <name type="common">Spotted-wing drosophila fruit fly</name>
    <dbReference type="NCBI Taxonomy" id="28584"/>
    <lineage>
        <taxon>Eukaryota</taxon>
        <taxon>Metazoa</taxon>
        <taxon>Ecdysozoa</taxon>
        <taxon>Arthropoda</taxon>
        <taxon>Hexapoda</taxon>
        <taxon>Insecta</taxon>
        <taxon>Pterygota</taxon>
        <taxon>Neoptera</taxon>
        <taxon>Endopterygota</taxon>
        <taxon>Diptera</taxon>
        <taxon>Brachycera</taxon>
        <taxon>Muscomorpha</taxon>
        <taxon>Ephydroidea</taxon>
        <taxon>Drosophilidae</taxon>
        <taxon>Drosophila</taxon>
        <taxon>Sophophora</taxon>
    </lineage>
</organism>
<accession>A0ABM4TZ59</accession>
<evidence type="ECO:0000256" key="1">
    <source>
        <dbReference type="SAM" id="MobiDB-lite"/>
    </source>
</evidence>